<reference evidence="2" key="1">
    <citation type="submission" date="2021-01" db="EMBL/GenBank/DDBJ databases">
        <authorList>
            <person name="Corre E."/>
            <person name="Pelletier E."/>
            <person name="Niang G."/>
            <person name="Scheremetjew M."/>
            <person name="Finn R."/>
            <person name="Kale V."/>
            <person name="Holt S."/>
            <person name="Cochrane G."/>
            <person name="Meng A."/>
            <person name="Brown T."/>
            <person name="Cohen L."/>
        </authorList>
    </citation>
    <scope>NUCLEOTIDE SEQUENCE</scope>
    <source>
        <strain evidence="2">CCMP826</strain>
    </source>
</reference>
<feature type="transmembrane region" description="Helical" evidence="1">
    <location>
        <begin position="233"/>
        <end position="257"/>
    </location>
</feature>
<proteinExistence type="predicted"/>
<feature type="transmembrane region" description="Helical" evidence="1">
    <location>
        <begin position="189"/>
        <end position="213"/>
    </location>
</feature>
<name>A0A7S2MG48_9STRA</name>
<organism evidence="2">
    <name type="scientific">Helicotheca tamesis</name>
    <dbReference type="NCBI Taxonomy" id="374047"/>
    <lineage>
        <taxon>Eukaryota</taxon>
        <taxon>Sar</taxon>
        <taxon>Stramenopiles</taxon>
        <taxon>Ochrophyta</taxon>
        <taxon>Bacillariophyta</taxon>
        <taxon>Mediophyceae</taxon>
        <taxon>Lithodesmiophycidae</taxon>
        <taxon>Lithodesmiales</taxon>
        <taxon>Lithodesmiaceae</taxon>
        <taxon>Helicotheca</taxon>
    </lineage>
</organism>
<dbReference type="EMBL" id="HBGV01006263">
    <property type="protein sequence ID" value="CAD9481779.1"/>
    <property type="molecule type" value="Transcribed_RNA"/>
</dbReference>
<dbReference type="AlphaFoldDB" id="A0A7S2MG48"/>
<accession>A0A7S2MG48</accession>
<feature type="transmembrane region" description="Helical" evidence="1">
    <location>
        <begin position="87"/>
        <end position="103"/>
    </location>
</feature>
<evidence type="ECO:0000256" key="1">
    <source>
        <dbReference type="SAM" id="Phobius"/>
    </source>
</evidence>
<sequence length="386" mass="43834">MCVSSMHNDGAIALVVELTDKIINEFVGIWGGNIGLLTAYEERITTHNSLLTHAHVGNGTCITLENATTTAETCDALKFNVNNPTETWLVSVMFVFGMCHYIYRNLSLQVTNRHMAYFCASIVAASTYPFVRYMITDQSWTNMKLNNSEKSMIDRGHAVPMFAWVLAATIQMVSYAFHHQKIHNTIGRLTYYFLLPLMFTELSLNAVFVFVPVKPKTLAHVLTGTPMDKVTPWQVFLYSLPHEDALCLPIVMAAYAVLSYKALQHNNHKKRDIRMHIFWMAQFILATSQAGVFRWQVQYDMAVSGCQHLSYQDEPALALIQMLAGDWVILWWTFFPILMYCTLSKETRQNNWVVKSTAYGYMVYGLSSPLSCYVLNIPSGIHCTAI</sequence>
<evidence type="ECO:0000313" key="2">
    <source>
        <dbReference type="EMBL" id="CAD9481779.1"/>
    </source>
</evidence>
<keyword evidence="1" id="KW-0472">Membrane</keyword>
<keyword evidence="1" id="KW-0812">Transmembrane</keyword>
<feature type="transmembrane region" description="Helical" evidence="1">
    <location>
        <begin position="115"/>
        <end position="135"/>
    </location>
</feature>
<keyword evidence="1" id="KW-1133">Transmembrane helix</keyword>
<feature type="transmembrane region" description="Helical" evidence="1">
    <location>
        <begin position="155"/>
        <end position="177"/>
    </location>
</feature>
<gene>
    <name evidence="2" type="ORF">HTAM1171_LOCUS3798</name>
</gene>
<protein>
    <submittedName>
        <fullName evidence="2">Uncharacterized protein</fullName>
    </submittedName>
</protein>
<feature type="transmembrane region" description="Helical" evidence="1">
    <location>
        <begin position="317"/>
        <end position="341"/>
    </location>
</feature>
<feature type="transmembrane region" description="Helical" evidence="1">
    <location>
        <begin position="277"/>
        <end position="297"/>
    </location>
</feature>